<comment type="similarity">
    <text evidence="1">Belongs to the peptidase C19 family.</text>
</comment>
<accession>A0A8J6AWC4</accession>
<dbReference type="EC" id="3.4.19.12" evidence="1"/>
<proteinExistence type="inferred from homology"/>
<keyword evidence="4" id="KW-1185">Reference proteome</keyword>
<dbReference type="PROSITE" id="PS50235">
    <property type="entry name" value="USP_3"/>
    <property type="match status" value="1"/>
</dbReference>
<dbReference type="InterPro" id="IPR018200">
    <property type="entry name" value="USP_CS"/>
</dbReference>
<dbReference type="OrthoDB" id="265776at2759"/>
<dbReference type="Proteomes" id="UP000717585">
    <property type="component" value="Unassembled WGS sequence"/>
</dbReference>
<keyword evidence="1" id="KW-0833">Ubl conjugation pathway</keyword>
<dbReference type="InterPro" id="IPR038765">
    <property type="entry name" value="Papain-like_cys_pep_sf"/>
</dbReference>
<organism evidence="3 4">
    <name type="scientific">Carpediemonas membranifera</name>
    <dbReference type="NCBI Taxonomy" id="201153"/>
    <lineage>
        <taxon>Eukaryota</taxon>
        <taxon>Metamonada</taxon>
        <taxon>Carpediemonas-like organisms</taxon>
        <taxon>Carpediemonas</taxon>
    </lineage>
</organism>
<reference evidence="3" key="1">
    <citation type="submission" date="2021-05" db="EMBL/GenBank/DDBJ databases">
        <title>A free-living protist that lacks canonical eukaryotic 1 DNA replication and segregation systems.</title>
        <authorList>
            <person name="Salas-Leiva D.E."/>
            <person name="Tromer E.C."/>
            <person name="Curtis B.A."/>
            <person name="Jerlstrom-Hultqvist J."/>
            <person name="Kolisko M."/>
            <person name="Yi Z."/>
            <person name="Salas-Leiva J.S."/>
            <person name="Gallot-Lavallee L."/>
            <person name="Kops G.J.P.L."/>
            <person name="Archibald J.M."/>
            <person name="Simpson A.G.B."/>
            <person name="Roger A.J."/>
        </authorList>
    </citation>
    <scope>NUCLEOTIDE SEQUENCE</scope>
    <source>
        <strain evidence="3">BICM</strain>
    </source>
</reference>
<dbReference type="GO" id="GO:0004843">
    <property type="term" value="F:cysteine-type deubiquitinase activity"/>
    <property type="evidence" value="ECO:0007669"/>
    <property type="project" value="UniProtKB-UniRule"/>
</dbReference>
<gene>
    <name evidence="3" type="ORF">J8273_3358</name>
</gene>
<evidence type="ECO:0000259" key="2">
    <source>
        <dbReference type="PROSITE" id="PS50235"/>
    </source>
</evidence>
<keyword evidence="1 3" id="KW-0378">Hydrolase</keyword>
<name>A0A8J6AWC4_9EUKA</name>
<keyword evidence="1" id="KW-0645">Protease</keyword>
<dbReference type="SUPFAM" id="SSF54001">
    <property type="entry name" value="Cysteine proteinases"/>
    <property type="match status" value="1"/>
</dbReference>
<dbReference type="CDD" id="cd02674">
    <property type="entry name" value="Peptidase_C19R"/>
    <property type="match status" value="1"/>
</dbReference>
<dbReference type="PROSITE" id="PS00972">
    <property type="entry name" value="USP_1"/>
    <property type="match status" value="1"/>
</dbReference>
<dbReference type="GO" id="GO:0006508">
    <property type="term" value="P:proteolysis"/>
    <property type="evidence" value="ECO:0007669"/>
    <property type="project" value="UniProtKB-KW"/>
</dbReference>
<sequence length="558" mass="62032">MDHLTKGSCEFGSQLDEWDEYQAMHDETSVLDSPSVARVRQVVDKTKTEGHCGLNNLGNTCYMNSALQCLSNTPLFRKALLNYEPTELEGVTKHLRELLATMWMPGACATTPSSFKQALGALNPRFGGFSQEDSSEMLNFLFEGIHDTFVPKCKDAVPEIDSTLPQEEQVREAWKAHQARGDSLISRLFTGLYKSTVACDFCKAESATYEPFQMLSLPVPRPDTRVTFIIIPMFAEPVTKHGCIRQSSPETIKEALEALNMPFSVNRAVVITSGSFAPRRVPLEKPMMHFGIHSNTATVIVAEVAHEADNLVEITLGGQPWMVRPTLNVQKLKESADELIRMLLDAYGLPDDVNLSELHFRQNNITVTSDTLDPSHHGVTVISLELPRAIRTLVECPRSVNMTPKPEPALTLADCFQAEFDRDMLDGVNMWRCPSCKEPRKASKQLTVARTPPVLIIHLRRFDATSGYGSKVDTLVDFPEHLDLADVMPQLPVDSPSRYTLNAVSHHSGSLSFGHYTASGRGADGKWLYFNDSRVSRASFESARASTAFLLFYSADDE</sequence>
<comment type="caution">
    <text evidence="3">The sequence shown here is derived from an EMBL/GenBank/DDBJ whole genome shotgun (WGS) entry which is preliminary data.</text>
</comment>
<dbReference type="PANTHER" id="PTHR21646">
    <property type="entry name" value="UBIQUITIN CARBOXYL-TERMINAL HYDROLASE"/>
    <property type="match status" value="1"/>
</dbReference>
<dbReference type="InterPro" id="IPR001394">
    <property type="entry name" value="Peptidase_C19_UCH"/>
</dbReference>
<dbReference type="InterPro" id="IPR050185">
    <property type="entry name" value="Ub_carboxyl-term_hydrolase"/>
</dbReference>
<evidence type="ECO:0000313" key="4">
    <source>
        <dbReference type="Proteomes" id="UP000717585"/>
    </source>
</evidence>
<evidence type="ECO:0000256" key="1">
    <source>
        <dbReference type="RuleBase" id="RU366025"/>
    </source>
</evidence>
<dbReference type="Pfam" id="PF00443">
    <property type="entry name" value="UCH"/>
    <property type="match status" value="1"/>
</dbReference>
<feature type="domain" description="USP" evidence="2">
    <location>
        <begin position="52"/>
        <end position="556"/>
    </location>
</feature>
<dbReference type="GO" id="GO:0016579">
    <property type="term" value="P:protein deubiquitination"/>
    <property type="evidence" value="ECO:0007669"/>
    <property type="project" value="InterPro"/>
</dbReference>
<dbReference type="PROSITE" id="PS00973">
    <property type="entry name" value="USP_2"/>
    <property type="match status" value="1"/>
</dbReference>
<protein>
    <recommendedName>
        <fullName evidence="1">Ubiquitin carboxyl-terminal hydrolase</fullName>
        <ecNumber evidence="1">3.4.19.12</ecNumber>
    </recommendedName>
</protein>
<dbReference type="AlphaFoldDB" id="A0A8J6AWC4"/>
<dbReference type="Gene3D" id="3.90.70.10">
    <property type="entry name" value="Cysteine proteinases"/>
    <property type="match status" value="2"/>
</dbReference>
<dbReference type="EMBL" id="JAHDYR010000025">
    <property type="protein sequence ID" value="KAG9393225.1"/>
    <property type="molecule type" value="Genomic_DNA"/>
</dbReference>
<dbReference type="InterPro" id="IPR028889">
    <property type="entry name" value="USP"/>
</dbReference>
<keyword evidence="1" id="KW-0788">Thiol protease</keyword>
<comment type="catalytic activity">
    <reaction evidence="1">
        <text>Thiol-dependent hydrolysis of ester, thioester, amide, peptide and isopeptide bonds formed by the C-terminal Gly of ubiquitin (a 76-residue protein attached to proteins as an intracellular targeting signal).</text>
        <dbReference type="EC" id="3.4.19.12"/>
    </reaction>
</comment>
<evidence type="ECO:0000313" key="3">
    <source>
        <dbReference type="EMBL" id="KAG9393225.1"/>
    </source>
</evidence>